<keyword evidence="1" id="KW-0929">Antimicrobial</keyword>
<evidence type="ECO:0000256" key="2">
    <source>
        <dbReference type="ARBA" id="ARBA00022577"/>
    </source>
</evidence>
<gene>
    <name evidence="4" type="ORF">N7472_008556</name>
</gene>
<protein>
    <recommendedName>
        <fullName evidence="6">Antifungal protein</fullName>
    </recommendedName>
</protein>
<feature type="signal peptide" evidence="3">
    <location>
        <begin position="1"/>
        <end position="18"/>
    </location>
</feature>
<dbReference type="GO" id="GO:0031640">
    <property type="term" value="P:killing of cells of another organism"/>
    <property type="evidence" value="ECO:0007669"/>
    <property type="project" value="UniProtKB-KW"/>
</dbReference>
<sequence>MKITSIAIVLFAAMGAVANLIATESDDLVARDVQLDIFGGECSLKHNTCTYKKGGKDQVVKCGSAANTRCKADRNRCQWDDHHKRVECQPPYP</sequence>
<name>A0A9W9J4E1_9EURO</name>
<organism evidence="4 5">
    <name type="scientific">Penicillium cf. griseofulvum</name>
    <dbReference type="NCBI Taxonomy" id="2972120"/>
    <lineage>
        <taxon>Eukaryota</taxon>
        <taxon>Fungi</taxon>
        <taxon>Dikarya</taxon>
        <taxon>Ascomycota</taxon>
        <taxon>Pezizomycotina</taxon>
        <taxon>Eurotiomycetes</taxon>
        <taxon>Eurotiomycetidae</taxon>
        <taxon>Eurotiales</taxon>
        <taxon>Aspergillaceae</taxon>
        <taxon>Penicillium</taxon>
    </lineage>
</organism>
<keyword evidence="3" id="KW-0732">Signal</keyword>
<evidence type="ECO:0000313" key="5">
    <source>
        <dbReference type="Proteomes" id="UP001150879"/>
    </source>
</evidence>
<dbReference type="Pfam" id="PF11402">
    <property type="entry name" value="Antifungal_prot"/>
    <property type="match status" value="1"/>
</dbReference>
<dbReference type="Gene3D" id="2.40.50.60">
    <property type="entry name" value="Antifungal protein domain"/>
    <property type="match status" value="1"/>
</dbReference>
<evidence type="ECO:0008006" key="6">
    <source>
        <dbReference type="Google" id="ProtNLM"/>
    </source>
</evidence>
<dbReference type="SUPFAM" id="SSF57598">
    <property type="entry name" value="Antifungal protein (AGAFP)"/>
    <property type="match status" value="1"/>
</dbReference>
<dbReference type="EMBL" id="JAPQKP010000005">
    <property type="protein sequence ID" value="KAJ5189542.1"/>
    <property type="molecule type" value="Genomic_DNA"/>
</dbReference>
<reference evidence="4" key="1">
    <citation type="submission" date="2022-11" db="EMBL/GenBank/DDBJ databases">
        <authorList>
            <person name="Petersen C."/>
        </authorList>
    </citation>
    <scope>NUCLEOTIDE SEQUENCE</scope>
    <source>
        <strain evidence="4">IBT 16849</strain>
    </source>
</reference>
<keyword evidence="5" id="KW-1185">Reference proteome</keyword>
<evidence type="ECO:0000313" key="4">
    <source>
        <dbReference type="EMBL" id="KAJ5189542.1"/>
    </source>
</evidence>
<dbReference type="AlphaFoldDB" id="A0A9W9J4E1"/>
<reference evidence="4" key="2">
    <citation type="journal article" date="2023" name="IMA Fungus">
        <title>Comparative genomic study of the Penicillium genus elucidates a diverse pangenome and 15 lateral gene transfer events.</title>
        <authorList>
            <person name="Petersen C."/>
            <person name="Sorensen T."/>
            <person name="Nielsen M.R."/>
            <person name="Sondergaard T.E."/>
            <person name="Sorensen J.L."/>
            <person name="Fitzpatrick D.A."/>
            <person name="Frisvad J.C."/>
            <person name="Nielsen K.L."/>
        </authorList>
    </citation>
    <scope>NUCLEOTIDE SEQUENCE</scope>
    <source>
        <strain evidence="4">IBT 16849</strain>
    </source>
</reference>
<dbReference type="InterPro" id="IPR023112">
    <property type="entry name" value="Antifungal-protein_dom_sf"/>
</dbReference>
<evidence type="ECO:0000256" key="1">
    <source>
        <dbReference type="ARBA" id="ARBA00022529"/>
    </source>
</evidence>
<proteinExistence type="predicted"/>
<dbReference type="InterPro" id="IPR022706">
    <property type="entry name" value="Antifungal_prot"/>
</dbReference>
<keyword evidence="2" id="KW-0295">Fungicide</keyword>
<feature type="chain" id="PRO_5040723083" description="Antifungal protein" evidence="3">
    <location>
        <begin position="19"/>
        <end position="93"/>
    </location>
</feature>
<evidence type="ECO:0000256" key="3">
    <source>
        <dbReference type="SAM" id="SignalP"/>
    </source>
</evidence>
<accession>A0A9W9J4E1</accession>
<comment type="caution">
    <text evidence="4">The sequence shown here is derived from an EMBL/GenBank/DDBJ whole genome shotgun (WGS) entry which is preliminary data.</text>
</comment>
<dbReference type="GO" id="GO:0050832">
    <property type="term" value="P:defense response to fungus"/>
    <property type="evidence" value="ECO:0007669"/>
    <property type="project" value="UniProtKB-KW"/>
</dbReference>
<dbReference type="OrthoDB" id="4478077at2759"/>
<dbReference type="Proteomes" id="UP001150879">
    <property type="component" value="Unassembled WGS sequence"/>
</dbReference>